<name>A0ABR7LGB3_9PSEU</name>
<feature type="non-terminal residue" evidence="2">
    <location>
        <position position="164"/>
    </location>
</feature>
<evidence type="ECO:0000313" key="3">
    <source>
        <dbReference type="Proteomes" id="UP000734823"/>
    </source>
</evidence>
<evidence type="ECO:0000313" key="2">
    <source>
        <dbReference type="EMBL" id="MBC6451756.1"/>
    </source>
</evidence>
<keyword evidence="3" id="KW-1185">Reference proteome</keyword>
<dbReference type="Proteomes" id="UP000734823">
    <property type="component" value="Unassembled WGS sequence"/>
</dbReference>
<comment type="caution">
    <text evidence="2">The sequence shown here is derived from an EMBL/GenBank/DDBJ whole genome shotgun (WGS) entry which is preliminary data.</text>
</comment>
<sequence length="164" mass="18146">MFSAEVIAGMSDVETLDLLRDLERRQAALDAAKVRALARMARLRPDRDAGGHRFAGAEVGAALAWTPARAATEVARAARLSTLFPSTVDALAAGRIDLARAGALVEITATLSDEHAREVEAWILARYEHKTIVGWRQALRAKKDRIDPDGAARRREQRRRERRV</sequence>
<dbReference type="Pfam" id="PF02720">
    <property type="entry name" value="DUF222"/>
    <property type="match status" value="1"/>
</dbReference>
<protein>
    <submittedName>
        <fullName evidence="2">DUF222 domain-containing protein</fullName>
    </submittedName>
</protein>
<dbReference type="InterPro" id="IPR003870">
    <property type="entry name" value="DUF222"/>
</dbReference>
<dbReference type="RefSeq" id="WP_187224817.1">
    <property type="nucleotide sequence ID" value="NZ_JABVED010000064.1"/>
</dbReference>
<gene>
    <name evidence="2" type="ORF">GPZ80_31935</name>
</gene>
<feature type="domain" description="DUF222" evidence="1">
    <location>
        <begin position="18"/>
        <end position="162"/>
    </location>
</feature>
<evidence type="ECO:0000259" key="1">
    <source>
        <dbReference type="Pfam" id="PF02720"/>
    </source>
</evidence>
<reference evidence="2 3" key="1">
    <citation type="submission" date="2020-06" db="EMBL/GenBank/DDBJ databases">
        <title>Actinokineospora xiongansis sp. nov., isolated from soil of Baiyangdian.</title>
        <authorList>
            <person name="Zhang X."/>
        </authorList>
    </citation>
    <scope>NUCLEOTIDE SEQUENCE [LARGE SCALE GENOMIC DNA]</scope>
    <source>
        <strain evidence="2 3">HBU206404</strain>
    </source>
</reference>
<accession>A0ABR7LGB3</accession>
<organism evidence="2 3">
    <name type="scientific">Actinokineospora xionganensis</name>
    <dbReference type="NCBI Taxonomy" id="2684470"/>
    <lineage>
        <taxon>Bacteria</taxon>
        <taxon>Bacillati</taxon>
        <taxon>Actinomycetota</taxon>
        <taxon>Actinomycetes</taxon>
        <taxon>Pseudonocardiales</taxon>
        <taxon>Pseudonocardiaceae</taxon>
        <taxon>Actinokineospora</taxon>
    </lineage>
</organism>
<proteinExistence type="predicted"/>
<dbReference type="EMBL" id="JABVED010000064">
    <property type="protein sequence ID" value="MBC6451756.1"/>
    <property type="molecule type" value="Genomic_DNA"/>
</dbReference>